<reference evidence="1" key="1">
    <citation type="submission" date="2023-06" db="EMBL/GenBank/DDBJ databases">
        <title>Genomic of Agaribacillus aureum.</title>
        <authorList>
            <person name="Wang G."/>
        </authorList>
    </citation>
    <scope>NUCLEOTIDE SEQUENCE</scope>
    <source>
        <strain evidence="1">BMA12</strain>
    </source>
</reference>
<name>A0ABT8KZ28_9BACT</name>
<dbReference type="Proteomes" id="UP001172083">
    <property type="component" value="Unassembled WGS sequence"/>
</dbReference>
<comment type="caution">
    <text evidence="1">The sequence shown here is derived from an EMBL/GenBank/DDBJ whole genome shotgun (WGS) entry which is preliminary data.</text>
</comment>
<protein>
    <submittedName>
        <fullName evidence="1">Uncharacterized protein</fullName>
    </submittedName>
</protein>
<evidence type="ECO:0000313" key="1">
    <source>
        <dbReference type="EMBL" id="MDN5210727.1"/>
    </source>
</evidence>
<gene>
    <name evidence="1" type="ORF">QQ020_01670</name>
</gene>
<organism evidence="1 2">
    <name type="scientific">Agaribacillus aureus</name>
    <dbReference type="NCBI Taxonomy" id="3051825"/>
    <lineage>
        <taxon>Bacteria</taxon>
        <taxon>Pseudomonadati</taxon>
        <taxon>Bacteroidota</taxon>
        <taxon>Cytophagia</taxon>
        <taxon>Cytophagales</taxon>
        <taxon>Splendidivirgaceae</taxon>
        <taxon>Agaribacillus</taxon>
    </lineage>
</organism>
<sequence length="83" mass="9562">MKQHDLLWNKVRQHWHDAPFIGNGEMGSMIYKVGPRSIRWDINNSRVEDHRKDDGSGPMLSRQRLPIGYFTLETKGEVVSAGI</sequence>
<dbReference type="EMBL" id="JAUJEB010000001">
    <property type="protein sequence ID" value="MDN5210727.1"/>
    <property type="molecule type" value="Genomic_DNA"/>
</dbReference>
<accession>A0ABT8KZ28</accession>
<proteinExistence type="predicted"/>
<keyword evidence="2" id="KW-1185">Reference proteome</keyword>
<dbReference type="RefSeq" id="WP_346756068.1">
    <property type="nucleotide sequence ID" value="NZ_JAUJEB010000001.1"/>
</dbReference>
<evidence type="ECO:0000313" key="2">
    <source>
        <dbReference type="Proteomes" id="UP001172083"/>
    </source>
</evidence>